<evidence type="ECO:0000256" key="1">
    <source>
        <dbReference type="ARBA" id="ARBA00023004"/>
    </source>
</evidence>
<keyword evidence="1" id="KW-0408">Iron</keyword>
<evidence type="ECO:0000313" key="3">
    <source>
        <dbReference type="EMBL" id="TPD61687.1"/>
    </source>
</evidence>
<proteinExistence type="predicted"/>
<dbReference type="AlphaFoldDB" id="A0A501PNK0"/>
<protein>
    <submittedName>
        <fullName evidence="3">Ferrous iron transport protein A</fullName>
    </submittedName>
</protein>
<dbReference type="InterPro" id="IPR007167">
    <property type="entry name" value="Fe-transptr_FeoA-like"/>
</dbReference>
<evidence type="ECO:0000313" key="4">
    <source>
        <dbReference type="Proteomes" id="UP000319148"/>
    </source>
</evidence>
<dbReference type="EMBL" id="VFIY01000005">
    <property type="protein sequence ID" value="TPD61687.1"/>
    <property type="molecule type" value="Genomic_DNA"/>
</dbReference>
<gene>
    <name evidence="3" type="ORF">FIV46_05605</name>
</gene>
<dbReference type="GO" id="GO:0046914">
    <property type="term" value="F:transition metal ion binding"/>
    <property type="evidence" value="ECO:0007669"/>
    <property type="project" value="InterPro"/>
</dbReference>
<keyword evidence="4" id="KW-1185">Reference proteome</keyword>
<dbReference type="InterPro" id="IPR052713">
    <property type="entry name" value="FeoA"/>
</dbReference>
<dbReference type="InterPro" id="IPR038157">
    <property type="entry name" value="FeoA_core_dom"/>
</dbReference>
<dbReference type="InterPro" id="IPR008988">
    <property type="entry name" value="Transcriptional_repressor_C"/>
</dbReference>
<name>A0A501PNK0_9PROT</name>
<dbReference type="SMART" id="SM00899">
    <property type="entry name" value="FeoA"/>
    <property type="match status" value="1"/>
</dbReference>
<dbReference type="PANTHER" id="PTHR42954">
    <property type="entry name" value="FE(2+) TRANSPORT PROTEIN A"/>
    <property type="match status" value="1"/>
</dbReference>
<dbReference type="RefSeq" id="WP_139939255.1">
    <property type="nucleotide sequence ID" value="NZ_JBHSYP010000003.1"/>
</dbReference>
<evidence type="ECO:0000259" key="2">
    <source>
        <dbReference type="SMART" id="SM00899"/>
    </source>
</evidence>
<dbReference type="PANTHER" id="PTHR42954:SF2">
    <property type="entry name" value="FE(2+) TRANSPORT PROTEIN A"/>
    <property type="match status" value="1"/>
</dbReference>
<dbReference type="Proteomes" id="UP000319148">
    <property type="component" value="Unassembled WGS sequence"/>
</dbReference>
<comment type="caution">
    <text evidence="3">The sequence shown here is derived from an EMBL/GenBank/DDBJ whole genome shotgun (WGS) entry which is preliminary data.</text>
</comment>
<dbReference type="Pfam" id="PF04023">
    <property type="entry name" value="FeoA"/>
    <property type="match status" value="1"/>
</dbReference>
<sequence length="97" mass="10682">MKYLSDLTIGDKAVITGFDTSRCSDAEFARDLEERLLEIGFEEGLQVEVLHEGLIGRDPLAVQVGRATIALRRMEADVVKVRDIHHSGETQSGEQAA</sequence>
<dbReference type="Gene3D" id="2.30.30.90">
    <property type="match status" value="1"/>
</dbReference>
<organism evidence="3 4">
    <name type="scientific">Emcibacter nanhaiensis</name>
    <dbReference type="NCBI Taxonomy" id="1505037"/>
    <lineage>
        <taxon>Bacteria</taxon>
        <taxon>Pseudomonadati</taxon>
        <taxon>Pseudomonadota</taxon>
        <taxon>Alphaproteobacteria</taxon>
        <taxon>Emcibacterales</taxon>
        <taxon>Emcibacteraceae</taxon>
        <taxon>Emcibacter</taxon>
    </lineage>
</organism>
<dbReference type="SUPFAM" id="SSF50037">
    <property type="entry name" value="C-terminal domain of transcriptional repressors"/>
    <property type="match status" value="1"/>
</dbReference>
<reference evidence="4" key="1">
    <citation type="submission" date="2019-06" db="EMBL/GenBank/DDBJ databases">
        <title>The complete genome of Emcibacter congregatus ZYLT.</title>
        <authorList>
            <person name="Zhao Z."/>
        </authorList>
    </citation>
    <scope>NUCLEOTIDE SEQUENCE [LARGE SCALE GENOMIC DNA]</scope>
    <source>
        <strain evidence="4">MCCC 1A06723</strain>
    </source>
</reference>
<dbReference type="OrthoDB" id="7173531at2"/>
<feature type="domain" description="Ferrous iron transporter FeoA-like" evidence="2">
    <location>
        <begin position="2"/>
        <end position="83"/>
    </location>
</feature>
<accession>A0A501PNK0</accession>